<dbReference type="InterPro" id="IPR001296">
    <property type="entry name" value="Glyco_trans_1"/>
</dbReference>
<proteinExistence type="predicted"/>
<dbReference type="GO" id="GO:0016757">
    <property type="term" value="F:glycosyltransferase activity"/>
    <property type="evidence" value="ECO:0007669"/>
    <property type="project" value="InterPro"/>
</dbReference>
<dbReference type="PANTHER" id="PTHR46401:SF2">
    <property type="entry name" value="GLYCOSYLTRANSFERASE WBBK-RELATED"/>
    <property type="match status" value="1"/>
</dbReference>
<dbReference type="Pfam" id="PF00534">
    <property type="entry name" value="Glycos_transf_1"/>
    <property type="match status" value="1"/>
</dbReference>
<dbReference type="Gene3D" id="3.40.50.2000">
    <property type="entry name" value="Glycogen Phosphorylase B"/>
    <property type="match status" value="2"/>
</dbReference>
<dbReference type="KEGG" id="add:HUW48_14720"/>
<dbReference type="SUPFAM" id="SSF53756">
    <property type="entry name" value="UDP-Glycosyltransferase/glycogen phosphorylase"/>
    <property type="match status" value="1"/>
</dbReference>
<evidence type="ECO:0000256" key="1">
    <source>
        <dbReference type="ARBA" id="ARBA00022679"/>
    </source>
</evidence>
<evidence type="ECO:0000259" key="2">
    <source>
        <dbReference type="Pfam" id="PF00534"/>
    </source>
</evidence>
<dbReference type="EMBL" id="CP055153">
    <property type="protein sequence ID" value="QMU29212.1"/>
    <property type="molecule type" value="Genomic_DNA"/>
</dbReference>
<reference evidence="4 5" key="1">
    <citation type="submission" date="2020-06" db="EMBL/GenBank/DDBJ databases">
        <authorList>
            <person name="Hwang Y.J."/>
        </authorList>
    </citation>
    <scope>NUCLEOTIDE SEQUENCE [LARGE SCALE GENOMIC DNA]</scope>
    <source>
        <strain evidence="4 5">KUDC8001</strain>
    </source>
</reference>
<accession>A0A7L7L8Q1</accession>
<dbReference type="AlphaFoldDB" id="A0A7L7L8Q1"/>
<gene>
    <name evidence="4" type="ORF">HUW48_14720</name>
</gene>
<evidence type="ECO:0000313" key="5">
    <source>
        <dbReference type="Proteomes" id="UP000514509"/>
    </source>
</evidence>
<reference evidence="4 5" key="2">
    <citation type="submission" date="2020-08" db="EMBL/GenBank/DDBJ databases">
        <title>Adhaeribacter dokdonensis sp. nov., isolated from the rhizosphere of Elymus tsukushiensis, a plant native to the Dokdo Islands, Republic of Korea.</title>
        <authorList>
            <person name="Ghim S.Y."/>
        </authorList>
    </citation>
    <scope>NUCLEOTIDE SEQUENCE [LARGE SCALE GENOMIC DNA]</scope>
    <source>
        <strain evidence="4 5">KUDC8001</strain>
    </source>
</reference>
<organism evidence="4 5">
    <name type="scientific">Adhaeribacter radiodurans</name>
    <dbReference type="NCBI Taxonomy" id="2745197"/>
    <lineage>
        <taxon>Bacteria</taxon>
        <taxon>Pseudomonadati</taxon>
        <taxon>Bacteroidota</taxon>
        <taxon>Cytophagia</taxon>
        <taxon>Cytophagales</taxon>
        <taxon>Hymenobacteraceae</taxon>
        <taxon>Adhaeribacter</taxon>
    </lineage>
</organism>
<sequence>MTADTIGGVWTYTIELVRALGPERAEVALATMGAPISVTQREEFKSLANATLFESSFKLEWMDNPWKEVDAAANWLMQIKEEFKPDLIHLNNLVHGHLNWRKPVILVVHSCVQSWWQNVKKEKAPDYWQEYQKRVTLSLQAAHLVVAPTLAMLEEAETFYGPFQNHLVVHNGRDLNLFRYQPKEPFIFSMGRVWDEAKNIKLLTEIAPQLSWPVIVAGDAKHPSTGEILDLPNVKFVGYLGQSEIADYLSRASIFALPAKYEPFGLSALEAGLSGCALILGDIPSQKEIWQHAATYVNPEDADQLLATLNKLISDEFIRNIFSFRAIKVGLQFSAKQMAFDYEQVYQQLLEEVDIN</sequence>
<protein>
    <submittedName>
        <fullName evidence="4">Glycosyltransferase family 4 protein</fullName>
    </submittedName>
</protein>
<keyword evidence="5" id="KW-1185">Reference proteome</keyword>
<dbReference type="RefSeq" id="WP_182411671.1">
    <property type="nucleotide sequence ID" value="NZ_CP055153.1"/>
</dbReference>
<dbReference type="CDD" id="cd03801">
    <property type="entry name" value="GT4_PimA-like"/>
    <property type="match status" value="1"/>
</dbReference>
<evidence type="ECO:0000259" key="3">
    <source>
        <dbReference type="Pfam" id="PF13439"/>
    </source>
</evidence>
<evidence type="ECO:0000313" key="4">
    <source>
        <dbReference type="EMBL" id="QMU29212.1"/>
    </source>
</evidence>
<feature type="domain" description="Glycosyl transferase family 1" evidence="2">
    <location>
        <begin position="182"/>
        <end position="323"/>
    </location>
</feature>
<dbReference type="GO" id="GO:0009103">
    <property type="term" value="P:lipopolysaccharide biosynthetic process"/>
    <property type="evidence" value="ECO:0007669"/>
    <property type="project" value="TreeGrafter"/>
</dbReference>
<dbReference type="InterPro" id="IPR028098">
    <property type="entry name" value="Glyco_trans_4-like_N"/>
</dbReference>
<dbReference type="PANTHER" id="PTHR46401">
    <property type="entry name" value="GLYCOSYLTRANSFERASE WBBK-RELATED"/>
    <property type="match status" value="1"/>
</dbReference>
<name>A0A7L7L8Q1_9BACT</name>
<keyword evidence="1 4" id="KW-0808">Transferase</keyword>
<dbReference type="Proteomes" id="UP000514509">
    <property type="component" value="Chromosome"/>
</dbReference>
<dbReference type="Pfam" id="PF13439">
    <property type="entry name" value="Glyco_transf_4"/>
    <property type="match status" value="1"/>
</dbReference>
<feature type="domain" description="Glycosyltransferase subfamily 4-like N-terminal" evidence="3">
    <location>
        <begin position="6"/>
        <end position="176"/>
    </location>
</feature>